<accession>A0A9D4CQ83</accession>
<keyword evidence="2" id="KW-1185">Reference proteome</keyword>
<evidence type="ECO:0000313" key="2">
    <source>
        <dbReference type="Proteomes" id="UP000828390"/>
    </source>
</evidence>
<reference evidence="1" key="2">
    <citation type="submission" date="2020-11" db="EMBL/GenBank/DDBJ databases">
        <authorList>
            <person name="McCartney M.A."/>
            <person name="Auch B."/>
            <person name="Kono T."/>
            <person name="Mallez S."/>
            <person name="Becker A."/>
            <person name="Gohl D.M."/>
            <person name="Silverstein K.A.T."/>
            <person name="Koren S."/>
            <person name="Bechman K.B."/>
            <person name="Herman A."/>
            <person name="Abrahante J.E."/>
            <person name="Garbe J."/>
        </authorList>
    </citation>
    <scope>NUCLEOTIDE SEQUENCE</scope>
    <source>
        <strain evidence="1">Duluth1</strain>
        <tissue evidence="1">Whole animal</tissue>
    </source>
</reference>
<sequence>MRCLIQGLDVSIVYEMYEVSGCMFQQCTRCLIQLLDVSIMYEVSDFSGWMCQ</sequence>
<dbReference type="AlphaFoldDB" id="A0A9D4CQ83"/>
<comment type="caution">
    <text evidence="1">The sequence shown here is derived from an EMBL/GenBank/DDBJ whole genome shotgun (WGS) entry which is preliminary data.</text>
</comment>
<evidence type="ECO:0000313" key="1">
    <source>
        <dbReference type="EMBL" id="KAH3728423.1"/>
    </source>
</evidence>
<proteinExistence type="predicted"/>
<reference evidence="1" key="1">
    <citation type="journal article" date="2019" name="bioRxiv">
        <title>The Genome of the Zebra Mussel, Dreissena polymorpha: A Resource for Invasive Species Research.</title>
        <authorList>
            <person name="McCartney M.A."/>
            <person name="Auch B."/>
            <person name="Kono T."/>
            <person name="Mallez S."/>
            <person name="Zhang Y."/>
            <person name="Obille A."/>
            <person name="Becker A."/>
            <person name="Abrahante J.E."/>
            <person name="Garbe J."/>
            <person name="Badalamenti J.P."/>
            <person name="Herman A."/>
            <person name="Mangelson H."/>
            <person name="Liachko I."/>
            <person name="Sullivan S."/>
            <person name="Sone E.D."/>
            <person name="Koren S."/>
            <person name="Silverstein K.A.T."/>
            <person name="Beckman K.B."/>
            <person name="Gohl D.M."/>
        </authorList>
    </citation>
    <scope>NUCLEOTIDE SEQUENCE</scope>
    <source>
        <strain evidence="1">Duluth1</strain>
        <tissue evidence="1">Whole animal</tissue>
    </source>
</reference>
<dbReference type="EMBL" id="JAIWYP010000012">
    <property type="protein sequence ID" value="KAH3728423.1"/>
    <property type="molecule type" value="Genomic_DNA"/>
</dbReference>
<dbReference type="Proteomes" id="UP000828390">
    <property type="component" value="Unassembled WGS sequence"/>
</dbReference>
<gene>
    <name evidence="1" type="ORF">DPMN_054379</name>
</gene>
<name>A0A9D4CQ83_DREPO</name>
<protein>
    <submittedName>
        <fullName evidence="1">Uncharacterized protein</fullName>
    </submittedName>
</protein>
<organism evidence="1 2">
    <name type="scientific">Dreissena polymorpha</name>
    <name type="common">Zebra mussel</name>
    <name type="synonym">Mytilus polymorpha</name>
    <dbReference type="NCBI Taxonomy" id="45954"/>
    <lineage>
        <taxon>Eukaryota</taxon>
        <taxon>Metazoa</taxon>
        <taxon>Spiralia</taxon>
        <taxon>Lophotrochozoa</taxon>
        <taxon>Mollusca</taxon>
        <taxon>Bivalvia</taxon>
        <taxon>Autobranchia</taxon>
        <taxon>Heteroconchia</taxon>
        <taxon>Euheterodonta</taxon>
        <taxon>Imparidentia</taxon>
        <taxon>Neoheterodontei</taxon>
        <taxon>Myida</taxon>
        <taxon>Dreissenoidea</taxon>
        <taxon>Dreissenidae</taxon>
        <taxon>Dreissena</taxon>
    </lineage>
</organism>